<dbReference type="OrthoDB" id="443682at2759"/>
<dbReference type="EMBL" id="NPIC01000010">
    <property type="protein sequence ID" value="RDL32498.1"/>
    <property type="molecule type" value="Genomic_DNA"/>
</dbReference>
<evidence type="ECO:0000256" key="1">
    <source>
        <dbReference type="SAM" id="MobiDB-lite"/>
    </source>
</evidence>
<gene>
    <name evidence="3" type="ORF">BP5553_08954</name>
</gene>
<evidence type="ECO:0000313" key="4">
    <source>
        <dbReference type="Proteomes" id="UP000254866"/>
    </source>
</evidence>
<organism evidence="3 4">
    <name type="scientific">Venustampulla echinocandica</name>
    <dbReference type="NCBI Taxonomy" id="2656787"/>
    <lineage>
        <taxon>Eukaryota</taxon>
        <taxon>Fungi</taxon>
        <taxon>Dikarya</taxon>
        <taxon>Ascomycota</taxon>
        <taxon>Pezizomycotina</taxon>
        <taxon>Leotiomycetes</taxon>
        <taxon>Helotiales</taxon>
        <taxon>Pleuroascaceae</taxon>
        <taxon>Venustampulla</taxon>
    </lineage>
</organism>
<feature type="region of interest" description="Disordered" evidence="1">
    <location>
        <begin position="275"/>
        <end position="295"/>
    </location>
</feature>
<dbReference type="GeneID" id="43601803"/>
<dbReference type="AlphaFoldDB" id="A0A370TDE2"/>
<proteinExistence type="predicted"/>
<dbReference type="STRING" id="2656787.A0A370TDE2"/>
<feature type="compositionally biased region" description="Polar residues" evidence="1">
    <location>
        <begin position="275"/>
        <end position="287"/>
    </location>
</feature>
<dbReference type="PANTHER" id="PTHR47524">
    <property type="entry name" value="20S RRNA ACCUMULATION PROTEIN 4"/>
    <property type="match status" value="1"/>
</dbReference>
<evidence type="ECO:0000259" key="2">
    <source>
        <dbReference type="Pfam" id="PF04194"/>
    </source>
</evidence>
<accession>A0A370TDE2</accession>
<name>A0A370TDE2_9HELO</name>
<dbReference type="GO" id="GO:0030490">
    <property type="term" value="P:maturation of SSU-rRNA"/>
    <property type="evidence" value="ECO:0007669"/>
    <property type="project" value="TreeGrafter"/>
</dbReference>
<dbReference type="GO" id="GO:0005737">
    <property type="term" value="C:cytoplasm"/>
    <property type="evidence" value="ECO:0007669"/>
    <property type="project" value="InterPro"/>
</dbReference>
<feature type="compositionally biased region" description="Low complexity" evidence="1">
    <location>
        <begin position="147"/>
        <end position="176"/>
    </location>
</feature>
<feature type="region of interest" description="Disordered" evidence="1">
    <location>
        <begin position="107"/>
        <end position="215"/>
    </location>
</feature>
<evidence type="ECO:0000313" key="3">
    <source>
        <dbReference type="EMBL" id="RDL32498.1"/>
    </source>
</evidence>
<protein>
    <recommendedName>
        <fullName evidence="2">Programmed cell death protein 2 C-terminal domain-containing protein</fullName>
    </recommendedName>
</protein>
<dbReference type="RefSeq" id="XP_031866220.1">
    <property type="nucleotide sequence ID" value="XM_032017577.1"/>
</dbReference>
<dbReference type="InterPro" id="IPR007320">
    <property type="entry name" value="PDCD2_C"/>
</dbReference>
<dbReference type="Pfam" id="PF04194">
    <property type="entry name" value="PDCD2_C"/>
    <property type="match status" value="1"/>
</dbReference>
<comment type="caution">
    <text evidence="3">The sequence shown here is derived from an EMBL/GenBank/DDBJ whole genome shotgun (WGS) entry which is preliminary data.</text>
</comment>
<feature type="compositionally biased region" description="Basic and acidic residues" evidence="1">
    <location>
        <begin position="117"/>
        <end position="131"/>
    </location>
</feature>
<keyword evidence="4" id="KW-1185">Reference proteome</keyword>
<sequence length="440" mass="47645">MAPYDSDSSDDEEGDYIETNVLLGYAAKEPGDDTISHLGGSPTWLHPAAPPCATLAKCKICNDIMVLLLALNGDLPNSFPGHERRLYIWTCRRKGCRRKEGSIRALRATRITGTAASEDKHEKKPAPKTKEPAPNPAVNIGETLFGAKPSSMSSSANPFSAATSSSNSASPFSQSTPGSQPQNPFTAAGLPSPSELGAKPPQPPSSTTSPSASDLPKTFASVLSLDTDSPQPTFGPPRPAEPWPEISYLPASYPLYYLVDVDYEVLEKMEDLPIPTTTMDLDEPSNSKGGGQKEDKDIFESSIDKTFQKFADRLAQNPEQVLRYEFKGNPLLYSKHDEVGRLLSSISRSGNEKIKVSGGGRNGIPRCGNCGRERAFEVQLTPHAIMELESEVEGIDGMDWGTIIMGVCESDCVPKHVRPGEVGYVEEWAGVQWEELAVKM</sequence>
<reference evidence="3 4" key="1">
    <citation type="journal article" date="2018" name="IMA Fungus">
        <title>IMA Genome-F 9: Draft genome sequence of Annulohypoxylon stygium, Aspergillus mulundensis, Berkeleyomyces basicola (syn. Thielaviopsis basicola), Ceratocystis smalleyi, two Cercospora beticola strains, Coleophoma cylindrospora, Fusarium fracticaudum, Phialophora cf. hyalina, and Morchella septimelata.</title>
        <authorList>
            <person name="Wingfield B.D."/>
            <person name="Bills G.F."/>
            <person name="Dong Y."/>
            <person name="Huang W."/>
            <person name="Nel W.J."/>
            <person name="Swalarsk-Parry B.S."/>
            <person name="Vaghefi N."/>
            <person name="Wilken P.M."/>
            <person name="An Z."/>
            <person name="de Beer Z.W."/>
            <person name="De Vos L."/>
            <person name="Chen L."/>
            <person name="Duong T.A."/>
            <person name="Gao Y."/>
            <person name="Hammerbacher A."/>
            <person name="Kikkert J.R."/>
            <person name="Li Y."/>
            <person name="Li H."/>
            <person name="Li K."/>
            <person name="Li Q."/>
            <person name="Liu X."/>
            <person name="Ma X."/>
            <person name="Naidoo K."/>
            <person name="Pethybridge S.J."/>
            <person name="Sun J."/>
            <person name="Steenkamp E.T."/>
            <person name="van der Nest M.A."/>
            <person name="van Wyk S."/>
            <person name="Wingfield M.J."/>
            <person name="Xiong C."/>
            <person name="Yue Q."/>
            <person name="Zhang X."/>
        </authorList>
    </citation>
    <scope>NUCLEOTIDE SEQUENCE [LARGE SCALE GENOMIC DNA]</scope>
    <source>
        <strain evidence="3 4">BP 5553</strain>
    </source>
</reference>
<feature type="domain" description="Programmed cell death protein 2 C-terminal" evidence="2">
    <location>
        <begin position="304"/>
        <end position="433"/>
    </location>
</feature>
<dbReference type="PANTHER" id="PTHR47524:SF1">
    <property type="entry name" value="20S RRNA ACCUMULATION PROTEIN 4"/>
    <property type="match status" value="1"/>
</dbReference>
<dbReference type="Proteomes" id="UP000254866">
    <property type="component" value="Unassembled WGS sequence"/>
</dbReference>